<dbReference type="InterPro" id="IPR015484">
    <property type="entry name" value="CD3_esu/gsu/dsu"/>
</dbReference>
<dbReference type="GO" id="GO:0042102">
    <property type="term" value="P:positive regulation of T cell proliferation"/>
    <property type="evidence" value="ECO:0007669"/>
    <property type="project" value="UniProtKB-ARBA"/>
</dbReference>
<evidence type="ECO:0000256" key="1">
    <source>
        <dbReference type="ARBA" id="ARBA00004251"/>
    </source>
</evidence>
<evidence type="ECO:0000256" key="13">
    <source>
        <dbReference type="ARBA" id="ARBA00023319"/>
    </source>
</evidence>
<name>A0A8C2S7I2_CAPHI</name>
<feature type="transmembrane region" description="Helical" evidence="16">
    <location>
        <begin position="115"/>
        <end position="137"/>
    </location>
</feature>
<dbReference type="AlphaFoldDB" id="A0A8C2S7I2"/>
<evidence type="ECO:0000256" key="14">
    <source>
        <dbReference type="ARBA" id="ARBA00049718"/>
    </source>
</evidence>
<keyword evidence="4" id="KW-0597">Phosphoprotein</keyword>
<keyword evidence="5 16" id="KW-0812">Transmembrane</keyword>
<dbReference type="InterPro" id="IPR036179">
    <property type="entry name" value="Ig-like_dom_sf"/>
</dbReference>
<evidence type="ECO:0000256" key="3">
    <source>
        <dbReference type="ARBA" id="ARBA00022475"/>
    </source>
</evidence>
<keyword evidence="12" id="KW-0675">Receptor</keyword>
<dbReference type="PANTHER" id="PTHR10570">
    <property type="entry name" value="T-CELL SURFACE GLYCOPROTEIN CD3 GAMMA CHAIN / DELTA CHAIN"/>
    <property type="match status" value="1"/>
</dbReference>
<evidence type="ECO:0000259" key="18">
    <source>
        <dbReference type="PROSITE" id="PS50835"/>
    </source>
</evidence>
<accession>A0A8C2S7I2</accession>
<dbReference type="Pfam" id="PF16681">
    <property type="entry name" value="Ig_5"/>
    <property type="match status" value="1"/>
</dbReference>
<dbReference type="GO" id="GO:0010628">
    <property type="term" value="P:positive regulation of gene expression"/>
    <property type="evidence" value="ECO:0007669"/>
    <property type="project" value="UniProtKB-ARBA"/>
</dbReference>
<dbReference type="FunFam" id="2.60.40.10:FF:001422">
    <property type="entry name" value="T-cell surface glycoprotein CD3 epsilon chain"/>
    <property type="match status" value="1"/>
</dbReference>
<comment type="subcellular location">
    <subcellularLocation>
        <location evidence="1">Cell membrane</location>
        <topology evidence="1">Single-pass type I membrane protein</topology>
    </subcellularLocation>
</comment>
<keyword evidence="8 16" id="KW-1133">Transmembrane helix</keyword>
<dbReference type="InterPro" id="IPR007110">
    <property type="entry name" value="Ig-like_dom"/>
</dbReference>
<dbReference type="GO" id="GO:0004888">
    <property type="term" value="F:transmembrane signaling receptor activity"/>
    <property type="evidence" value="ECO:0007669"/>
    <property type="project" value="TreeGrafter"/>
</dbReference>
<feature type="signal peptide" evidence="17">
    <location>
        <begin position="1"/>
        <end position="21"/>
    </location>
</feature>
<sequence length="223" mass="24758">MQSGNLWQVLGLCLLLVGAWAQDDTEQKPYEVSISGNSVELTCPRDFENGIQWKRNNEKMKGHNEKYLFLDNFSEMENSGYYQCLATEGNTEAAHTLYLKARVCKNCIEVNLLEVATIIVVDICVTLGLLLLVYYWSKSRKAKATPMTRGAGAGGRPRGQNRERPPPVPNPDYEVMRDRVGGGVFLGEKGTGGTVHLACQTLQNPSFRAPGQPTKCPPLHLSW</sequence>
<keyword evidence="11" id="KW-1015">Disulfide bond</keyword>
<organism evidence="19">
    <name type="scientific">Capra hircus</name>
    <name type="common">Goat</name>
    <dbReference type="NCBI Taxonomy" id="9925"/>
    <lineage>
        <taxon>Eukaryota</taxon>
        <taxon>Metazoa</taxon>
        <taxon>Chordata</taxon>
        <taxon>Craniata</taxon>
        <taxon>Vertebrata</taxon>
        <taxon>Euteleostomi</taxon>
        <taxon>Mammalia</taxon>
        <taxon>Eutheria</taxon>
        <taxon>Laurasiatheria</taxon>
        <taxon>Artiodactyla</taxon>
        <taxon>Ruminantia</taxon>
        <taxon>Pecora</taxon>
        <taxon>Bovidae</taxon>
        <taxon>Caprinae</taxon>
        <taxon>Capra</taxon>
    </lineage>
</organism>
<evidence type="ECO:0000256" key="6">
    <source>
        <dbReference type="ARBA" id="ARBA00022729"/>
    </source>
</evidence>
<reference evidence="19" key="1">
    <citation type="submission" date="2019-03" db="EMBL/GenBank/DDBJ databases">
        <title>Genome sequencing and reference-guided assembly of Black Bengal Goat (Capra hircus).</title>
        <authorList>
            <person name="Siddiki A.Z."/>
            <person name="Baten A."/>
            <person name="Billah M."/>
            <person name="Alam M.A.U."/>
            <person name="Shawrob K.S.M."/>
            <person name="Saha S."/>
            <person name="Chowdhury M."/>
            <person name="Rahman A.H."/>
            <person name="Stear M."/>
            <person name="Miah G."/>
            <person name="Das G.B."/>
            <person name="Hossain M.M."/>
            <person name="Kumkum M."/>
            <person name="Islam M.S."/>
            <person name="Mollah A.M."/>
            <person name="Ahsan A."/>
            <person name="Tusar F."/>
            <person name="Khan M.K.I."/>
        </authorList>
    </citation>
    <scope>NUCLEOTIDE SEQUENCE [LARGE SCALE GENOMIC DNA]</scope>
</reference>
<dbReference type="GO" id="GO:0042105">
    <property type="term" value="C:alpha-beta T cell receptor complex"/>
    <property type="evidence" value="ECO:0007669"/>
    <property type="project" value="UniProtKB-ARBA"/>
</dbReference>
<comment type="subunit">
    <text evidence="14">The TCR-CD3 complex is composed of a CD3D/CD3E and a CD3G/CD3E heterodimers that preferentially associate with TCRalpha and TCRbeta, respectively, to form TCRalpha/CD3E/CD3G and TCRbeta/CD3G/CD3E trimers. In turn, the hexamer interacts with CD3Z homodimer to form the TCR-CD3 complex. Alternatively, TCRalpha and TCRbeta can be replaced by TCRgamma and TCRdelta. Interacts with CD6. Interacts (via Proline-rich sequence) with NCK1; the interaction is ligand dependent but independent of tyrosine kinase activation.</text>
</comment>
<evidence type="ECO:0000256" key="9">
    <source>
        <dbReference type="ARBA" id="ARBA00023130"/>
    </source>
</evidence>
<dbReference type="SMART" id="SM00408">
    <property type="entry name" value="IGc2"/>
    <property type="match status" value="1"/>
</dbReference>
<keyword evidence="6 17" id="KW-0732">Signal</keyword>
<dbReference type="GO" id="GO:0050852">
    <property type="term" value="P:T cell receptor signaling pathway"/>
    <property type="evidence" value="ECO:0007669"/>
    <property type="project" value="UniProtKB-ARBA"/>
</dbReference>
<keyword evidence="9" id="KW-1064">Adaptive immunity</keyword>
<evidence type="ECO:0000256" key="5">
    <source>
        <dbReference type="ARBA" id="ARBA00022692"/>
    </source>
</evidence>
<evidence type="ECO:0000256" key="15">
    <source>
        <dbReference type="SAM" id="MobiDB-lite"/>
    </source>
</evidence>
<dbReference type="CDD" id="cd07692">
    <property type="entry name" value="IgC1_CD3_epsilon"/>
    <property type="match status" value="1"/>
</dbReference>
<dbReference type="SUPFAM" id="SSF48726">
    <property type="entry name" value="Immunoglobulin"/>
    <property type="match status" value="1"/>
</dbReference>
<evidence type="ECO:0000256" key="11">
    <source>
        <dbReference type="ARBA" id="ARBA00023157"/>
    </source>
</evidence>
<keyword evidence="3" id="KW-1003">Cell membrane</keyword>
<dbReference type="GO" id="GO:0045059">
    <property type="term" value="P:positive thymic T cell selection"/>
    <property type="evidence" value="ECO:0007669"/>
    <property type="project" value="TreeGrafter"/>
</dbReference>
<dbReference type="PANTHER" id="PTHR10570:SF9">
    <property type="entry name" value="T-CELL SURFACE GLYCOPROTEIN CD3 EPSILON CHAIN"/>
    <property type="match status" value="1"/>
</dbReference>
<evidence type="ECO:0000313" key="19">
    <source>
        <dbReference type="Ensembl" id="ENSCHIP00010038939.1"/>
    </source>
</evidence>
<evidence type="ECO:0000256" key="17">
    <source>
        <dbReference type="SAM" id="SignalP"/>
    </source>
</evidence>
<keyword evidence="13" id="KW-0393">Immunoglobulin domain</keyword>
<dbReference type="InterPro" id="IPR003598">
    <property type="entry name" value="Ig_sub2"/>
</dbReference>
<dbReference type="GO" id="GO:0009966">
    <property type="term" value="P:regulation of signal transduction"/>
    <property type="evidence" value="ECO:0007669"/>
    <property type="project" value="UniProtKB-ARBA"/>
</dbReference>
<dbReference type="GO" id="GO:0009897">
    <property type="term" value="C:external side of plasma membrane"/>
    <property type="evidence" value="ECO:0007669"/>
    <property type="project" value="TreeGrafter"/>
</dbReference>
<evidence type="ECO:0000256" key="7">
    <source>
        <dbReference type="ARBA" id="ARBA00022859"/>
    </source>
</evidence>
<evidence type="ECO:0000256" key="4">
    <source>
        <dbReference type="ARBA" id="ARBA00022553"/>
    </source>
</evidence>
<keyword evidence="10 16" id="KW-0472">Membrane</keyword>
<evidence type="ECO:0000256" key="10">
    <source>
        <dbReference type="ARBA" id="ARBA00023136"/>
    </source>
</evidence>
<evidence type="ECO:0000256" key="12">
    <source>
        <dbReference type="ARBA" id="ARBA00023170"/>
    </source>
</evidence>
<dbReference type="Gene3D" id="2.60.40.10">
    <property type="entry name" value="Immunoglobulins"/>
    <property type="match status" value="1"/>
</dbReference>
<feature type="region of interest" description="Disordered" evidence="15">
    <location>
        <begin position="146"/>
        <end position="173"/>
    </location>
</feature>
<reference evidence="19" key="2">
    <citation type="submission" date="2025-08" db="UniProtKB">
        <authorList>
            <consortium name="Ensembl"/>
        </authorList>
    </citation>
    <scope>IDENTIFICATION</scope>
</reference>
<protein>
    <recommendedName>
        <fullName evidence="2">T-cell surface glycoprotein CD3 epsilon chain</fullName>
    </recommendedName>
</protein>
<proteinExistence type="predicted"/>
<dbReference type="GO" id="GO:0002250">
    <property type="term" value="P:adaptive immune response"/>
    <property type="evidence" value="ECO:0007669"/>
    <property type="project" value="UniProtKB-KW"/>
</dbReference>
<keyword evidence="7" id="KW-0391">Immunity</keyword>
<evidence type="ECO:0000256" key="2">
    <source>
        <dbReference type="ARBA" id="ARBA00021773"/>
    </source>
</evidence>
<dbReference type="InterPro" id="IPR013783">
    <property type="entry name" value="Ig-like_fold"/>
</dbReference>
<feature type="domain" description="Ig-like" evidence="18">
    <location>
        <begin position="51"/>
        <end position="100"/>
    </location>
</feature>
<dbReference type="PROSITE" id="PS50835">
    <property type="entry name" value="IG_LIKE"/>
    <property type="match status" value="1"/>
</dbReference>
<evidence type="ECO:0000256" key="8">
    <source>
        <dbReference type="ARBA" id="ARBA00022989"/>
    </source>
</evidence>
<feature type="chain" id="PRO_5034976230" description="T-cell surface glycoprotein CD3 epsilon chain" evidence="17">
    <location>
        <begin position="22"/>
        <end position="223"/>
    </location>
</feature>
<dbReference type="Ensembl" id="ENSCHIT00010054441.1">
    <property type="protein sequence ID" value="ENSCHIP00010038939.1"/>
    <property type="gene ID" value="ENSCHIG00010028769.1"/>
</dbReference>
<evidence type="ECO:0000256" key="16">
    <source>
        <dbReference type="SAM" id="Phobius"/>
    </source>
</evidence>